<dbReference type="Pfam" id="PF00383">
    <property type="entry name" value="dCMP_cyt_deam_1"/>
    <property type="match status" value="1"/>
</dbReference>
<feature type="domain" description="CMP/dCMP-type deaminase" evidence="9">
    <location>
        <begin position="7"/>
        <end position="119"/>
    </location>
</feature>
<evidence type="ECO:0000256" key="1">
    <source>
        <dbReference type="ARBA" id="ARBA00010669"/>
    </source>
</evidence>
<dbReference type="SUPFAM" id="SSF53927">
    <property type="entry name" value="Cytidine deaminase-like"/>
    <property type="match status" value="1"/>
</dbReference>
<evidence type="ECO:0000313" key="11">
    <source>
        <dbReference type="Proteomes" id="UP000280344"/>
    </source>
</evidence>
<keyword evidence="6 8" id="KW-0862">Zinc</keyword>
<keyword evidence="3 8" id="KW-0819">tRNA processing</keyword>
<evidence type="ECO:0000256" key="8">
    <source>
        <dbReference type="HAMAP-Rule" id="MF_00972"/>
    </source>
</evidence>
<comment type="similarity">
    <text evidence="1">Belongs to the cytidine and deoxycytidylate deaminase family. ADAT2 subfamily.</text>
</comment>
<keyword evidence="5 8" id="KW-0378">Hydrolase</keyword>
<sequence>MCAERLKNFEWVMRNCLKLAETASQLGDVPVGAVVLSQTGEILGEGFNIRESRHDPAGHAEIVALRRAAEKLGAWRLDECTLVVTLEPCTMCAGAIVLSRIETVVFGAWDPKAGAAGSLRDVLRDPRLNHQVEVIGGILEEECSTQLTDYFAQAR</sequence>
<evidence type="ECO:0000256" key="7">
    <source>
        <dbReference type="ARBA" id="ARBA00048045"/>
    </source>
</evidence>
<dbReference type="FunFam" id="3.40.140.10:FF:000005">
    <property type="entry name" value="tRNA-specific adenosine deaminase"/>
    <property type="match status" value="1"/>
</dbReference>
<gene>
    <name evidence="8 10" type="primary">tadA</name>
    <name evidence="10" type="ORF">EJ997_10470</name>
</gene>
<dbReference type="KEGG" id="flh:EJ997_10470"/>
<dbReference type="Proteomes" id="UP000280344">
    <property type="component" value="Chromosome"/>
</dbReference>
<evidence type="ECO:0000313" key="10">
    <source>
        <dbReference type="EMBL" id="AZQ77703.1"/>
    </source>
</evidence>
<reference evidence="10 11" key="1">
    <citation type="submission" date="2018-12" db="EMBL/GenBank/DDBJ databases">
        <title>Complete genome sequence of Flaviflexus sp. H23T48.</title>
        <authorList>
            <person name="Bae J.-W."/>
            <person name="Lee J.-Y."/>
        </authorList>
    </citation>
    <scope>NUCLEOTIDE SEQUENCE [LARGE SCALE GENOMIC DNA]</scope>
    <source>
        <strain evidence="10 11">H23T48</strain>
    </source>
</reference>
<dbReference type="InterPro" id="IPR002125">
    <property type="entry name" value="CMP_dCMP_dom"/>
</dbReference>
<dbReference type="InterPro" id="IPR016193">
    <property type="entry name" value="Cytidine_deaminase-like"/>
</dbReference>
<dbReference type="NCBIfam" id="NF008113">
    <property type="entry name" value="PRK10860.1"/>
    <property type="match status" value="1"/>
</dbReference>
<keyword evidence="4 8" id="KW-0479">Metal-binding</keyword>
<feature type="binding site" evidence="8">
    <location>
        <position position="92"/>
    </location>
    <ligand>
        <name>Zn(2+)</name>
        <dbReference type="ChEBI" id="CHEBI:29105"/>
        <note>catalytic</note>
    </ligand>
</feature>
<evidence type="ECO:0000259" key="9">
    <source>
        <dbReference type="PROSITE" id="PS51747"/>
    </source>
</evidence>
<accession>A0A3Q9G5A4</accession>
<feature type="binding site" evidence="8">
    <location>
        <position position="59"/>
    </location>
    <ligand>
        <name>Zn(2+)</name>
        <dbReference type="ChEBI" id="CHEBI:29105"/>
        <note>catalytic</note>
    </ligand>
</feature>
<dbReference type="GO" id="GO:0008270">
    <property type="term" value="F:zinc ion binding"/>
    <property type="evidence" value="ECO:0007669"/>
    <property type="project" value="UniProtKB-UniRule"/>
</dbReference>
<dbReference type="PANTHER" id="PTHR11079">
    <property type="entry name" value="CYTOSINE DEAMINASE FAMILY MEMBER"/>
    <property type="match status" value="1"/>
</dbReference>
<dbReference type="Gene3D" id="3.40.140.10">
    <property type="entry name" value="Cytidine Deaminase, domain 2"/>
    <property type="match status" value="1"/>
</dbReference>
<comment type="catalytic activity">
    <reaction evidence="7 8">
        <text>adenosine(34) in tRNA + H2O + H(+) = inosine(34) in tRNA + NH4(+)</text>
        <dbReference type="Rhea" id="RHEA:43168"/>
        <dbReference type="Rhea" id="RHEA-COMP:10373"/>
        <dbReference type="Rhea" id="RHEA-COMP:10374"/>
        <dbReference type="ChEBI" id="CHEBI:15377"/>
        <dbReference type="ChEBI" id="CHEBI:15378"/>
        <dbReference type="ChEBI" id="CHEBI:28938"/>
        <dbReference type="ChEBI" id="CHEBI:74411"/>
        <dbReference type="ChEBI" id="CHEBI:82852"/>
        <dbReference type="EC" id="3.5.4.33"/>
    </reaction>
</comment>
<dbReference type="CDD" id="cd01285">
    <property type="entry name" value="nucleoside_deaminase"/>
    <property type="match status" value="1"/>
</dbReference>
<keyword evidence="11" id="KW-1185">Reference proteome</keyword>
<evidence type="ECO:0000256" key="4">
    <source>
        <dbReference type="ARBA" id="ARBA00022723"/>
    </source>
</evidence>
<dbReference type="PANTHER" id="PTHR11079:SF202">
    <property type="entry name" value="TRNA-SPECIFIC ADENOSINE DEAMINASE"/>
    <property type="match status" value="1"/>
</dbReference>
<organism evidence="10 11">
    <name type="scientific">Flaviflexus ciconiae</name>
    <dbReference type="NCBI Taxonomy" id="2496867"/>
    <lineage>
        <taxon>Bacteria</taxon>
        <taxon>Bacillati</taxon>
        <taxon>Actinomycetota</taxon>
        <taxon>Actinomycetes</taxon>
        <taxon>Actinomycetales</taxon>
        <taxon>Actinomycetaceae</taxon>
        <taxon>Flaviflexus</taxon>
    </lineage>
</organism>
<feature type="binding site" evidence="8">
    <location>
        <position position="89"/>
    </location>
    <ligand>
        <name>Zn(2+)</name>
        <dbReference type="ChEBI" id="CHEBI:29105"/>
        <note>catalytic</note>
    </ligand>
</feature>
<protein>
    <recommendedName>
        <fullName evidence="8">tRNA-specific adenosine deaminase</fullName>
        <ecNumber evidence="8">3.5.4.33</ecNumber>
    </recommendedName>
</protein>
<dbReference type="GO" id="GO:0002100">
    <property type="term" value="P:tRNA wobble adenosine to inosine editing"/>
    <property type="evidence" value="ECO:0007669"/>
    <property type="project" value="UniProtKB-UniRule"/>
</dbReference>
<dbReference type="OrthoDB" id="9802676at2"/>
<comment type="subunit">
    <text evidence="2 8">Homodimer.</text>
</comment>
<evidence type="ECO:0000256" key="6">
    <source>
        <dbReference type="ARBA" id="ARBA00022833"/>
    </source>
</evidence>
<dbReference type="GO" id="GO:0052717">
    <property type="term" value="F:tRNA-specific adenosine-34 deaminase activity"/>
    <property type="evidence" value="ECO:0007669"/>
    <property type="project" value="UniProtKB-UniRule"/>
</dbReference>
<name>A0A3Q9G5A4_9ACTO</name>
<dbReference type="EC" id="3.5.4.33" evidence="8"/>
<evidence type="ECO:0000256" key="3">
    <source>
        <dbReference type="ARBA" id="ARBA00022694"/>
    </source>
</evidence>
<evidence type="ECO:0000256" key="2">
    <source>
        <dbReference type="ARBA" id="ARBA00011738"/>
    </source>
</evidence>
<dbReference type="AlphaFoldDB" id="A0A3Q9G5A4"/>
<dbReference type="InterPro" id="IPR016192">
    <property type="entry name" value="APOBEC/CMP_deaminase_Zn-bd"/>
</dbReference>
<dbReference type="HAMAP" id="MF_00972">
    <property type="entry name" value="tRNA_aden_deaminase"/>
    <property type="match status" value="1"/>
</dbReference>
<proteinExistence type="inferred from homology"/>
<dbReference type="PROSITE" id="PS00903">
    <property type="entry name" value="CYT_DCMP_DEAMINASES_1"/>
    <property type="match status" value="1"/>
</dbReference>
<dbReference type="EMBL" id="CP034593">
    <property type="protein sequence ID" value="AZQ77703.1"/>
    <property type="molecule type" value="Genomic_DNA"/>
</dbReference>
<comment type="function">
    <text evidence="8">Catalyzes the deamination of adenosine to inosine at the wobble position 34 of tRNA(Arg2).</text>
</comment>
<dbReference type="PROSITE" id="PS51747">
    <property type="entry name" value="CYT_DCMP_DEAMINASES_2"/>
    <property type="match status" value="1"/>
</dbReference>
<dbReference type="InterPro" id="IPR028883">
    <property type="entry name" value="tRNA_aden_deaminase"/>
</dbReference>
<feature type="active site" description="Proton donor" evidence="8">
    <location>
        <position position="61"/>
    </location>
</feature>
<evidence type="ECO:0000256" key="5">
    <source>
        <dbReference type="ARBA" id="ARBA00022801"/>
    </source>
</evidence>
<comment type="cofactor">
    <cofactor evidence="8">
        <name>Zn(2+)</name>
        <dbReference type="ChEBI" id="CHEBI:29105"/>
    </cofactor>
    <text evidence="8">Binds 1 zinc ion per subunit.</text>
</comment>